<gene>
    <name evidence="3" type="ORF">PADG_08447</name>
</gene>
<feature type="domain" description="Glucose-methanol-choline oxidoreductase C-terminal" evidence="2">
    <location>
        <begin position="107"/>
        <end position="140"/>
    </location>
</feature>
<sequence>MVLSVVFLIYTGRRSHQLSKSGGPPPNQSQISPIDLDLKVTMENCKTVRKFWATKPASQQAGLFCKSWLPVYNTIPLNATDAHTANTTPTRHSTDDAAGSGWGGRRQAEVYGTKNVRVIDASVMPYQVGGHLTSTLCAIAKRAVESIKQGYIFRTAEEIGNAEAMEIQQLTQQSILRG</sequence>
<evidence type="ECO:0000313" key="3">
    <source>
        <dbReference type="EMBL" id="EEH43627.2"/>
    </source>
</evidence>
<evidence type="ECO:0000313" key="4">
    <source>
        <dbReference type="Proteomes" id="UP000001628"/>
    </source>
</evidence>
<protein>
    <recommendedName>
        <fullName evidence="2">Glucose-methanol-choline oxidoreductase C-terminal domain-containing protein</fullName>
    </recommendedName>
</protein>
<dbReference type="SUPFAM" id="SSF51905">
    <property type="entry name" value="FAD/NAD(P)-binding domain"/>
    <property type="match status" value="1"/>
</dbReference>
<proteinExistence type="predicted"/>
<organism evidence="3 4">
    <name type="scientific">Paracoccidioides brasiliensis (strain Pb18)</name>
    <dbReference type="NCBI Taxonomy" id="502780"/>
    <lineage>
        <taxon>Eukaryota</taxon>
        <taxon>Fungi</taxon>
        <taxon>Dikarya</taxon>
        <taxon>Ascomycota</taxon>
        <taxon>Pezizomycotina</taxon>
        <taxon>Eurotiomycetes</taxon>
        <taxon>Eurotiomycetidae</taxon>
        <taxon>Onygenales</taxon>
        <taxon>Ajellomycetaceae</taxon>
        <taxon>Paracoccidioides</taxon>
    </lineage>
</organism>
<reference evidence="3 4" key="1">
    <citation type="journal article" date="2011" name="PLoS Genet.">
        <title>Comparative genomic analysis of human fungal pathogens causing paracoccidioidomycosis.</title>
        <authorList>
            <person name="Desjardins C.A."/>
            <person name="Champion M.D."/>
            <person name="Holder J.W."/>
            <person name="Muszewska A."/>
            <person name="Goldberg J."/>
            <person name="Bailao A.M."/>
            <person name="Brigido M.M."/>
            <person name="Ferreira M.E."/>
            <person name="Garcia A.M."/>
            <person name="Grynberg M."/>
            <person name="Gujja S."/>
            <person name="Heiman D.I."/>
            <person name="Henn M.R."/>
            <person name="Kodira C.D."/>
            <person name="Leon-Narvaez H."/>
            <person name="Longo L.V."/>
            <person name="Ma L.J."/>
            <person name="Malavazi I."/>
            <person name="Matsuo A.L."/>
            <person name="Morais F.V."/>
            <person name="Pereira M."/>
            <person name="Rodriguez-Brito S."/>
            <person name="Sakthikumar S."/>
            <person name="Salem-Izacc S.M."/>
            <person name="Sykes S.M."/>
            <person name="Teixeira M.M."/>
            <person name="Vallejo M.C."/>
            <person name="Walter M.E."/>
            <person name="Yandava C."/>
            <person name="Young S."/>
            <person name="Zeng Q."/>
            <person name="Zucker J."/>
            <person name="Felipe M.S."/>
            <person name="Goldman G.H."/>
            <person name="Haas B.J."/>
            <person name="McEwen J.G."/>
            <person name="Nino-Vega G."/>
            <person name="Puccia R."/>
            <person name="San-Blas G."/>
            <person name="Soares C.M."/>
            <person name="Birren B.W."/>
            <person name="Cuomo C.A."/>
        </authorList>
    </citation>
    <scope>NUCLEOTIDE SEQUENCE [LARGE SCALE GENOMIC DNA]</scope>
    <source>
        <strain evidence="3 4">Pb18</strain>
    </source>
</reference>
<dbReference type="RefSeq" id="XP_010763775.1">
    <property type="nucleotide sequence ID" value="XM_010765473.1"/>
</dbReference>
<dbReference type="VEuPathDB" id="FungiDB:PADG_08447"/>
<dbReference type="HOGENOM" id="CLU_1511063_0_0_1"/>
<accession>C1GMG1</accession>
<dbReference type="GeneID" id="22586733"/>
<keyword evidence="4" id="KW-1185">Reference proteome</keyword>
<evidence type="ECO:0000259" key="2">
    <source>
        <dbReference type="Pfam" id="PF05199"/>
    </source>
</evidence>
<dbReference type="KEGG" id="pbn:PADG_08447"/>
<dbReference type="Proteomes" id="UP000001628">
    <property type="component" value="Unassembled WGS sequence"/>
</dbReference>
<dbReference type="InterPro" id="IPR007867">
    <property type="entry name" value="GMC_OxRtase_C"/>
</dbReference>
<feature type="region of interest" description="Disordered" evidence="1">
    <location>
        <begin position="83"/>
        <end position="105"/>
    </location>
</feature>
<dbReference type="AlphaFoldDB" id="C1GMG1"/>
<dbReference type="STRING" id="502780.C1GMG1"/>
<evidence type="ECO:0000256" key="1">
    <source>
        <dbReference type="SAM" id="MobiDB-lite"/>
    </source>
</evidence>
<dbReference type="Gene3D" id="3.50.50.60">
    <property type="entry name" value="FAD/NAD(P)-binding domain"/>
    <property type="match status" value="1"/>
</dbReference>
<name>C1GMG1_PARBD</name>
<dbReference type="EMBL" id="KN275974">
    <property type="protein sequence ID" value="EEH43627.2"/>
    <property type="molecule type" value="Genomic_DNA"/>
</dbReference>
<dbReference type="InParanoid" id="C1GMG1"/>
<dbReference type="GO" id="GO:0016614">
    <property type="term" value="F:oxidoreductase activity, acting on CH-OH group of donors"/>
    <property type="evidence" value="ECO:0007669"/>
    <property type="project" value="InterPro"/>
</dbReference>
<dbReference type="InterPro" id="IPR036188">
    <property type="entry name" value="FAD/NAD-bd_sf"/>
</dbReference>
<dbReference type="Pfam" id="PF05199">
    <property type="entry name" value="GMC_oxred_C"/>
    <property type="match status" value="1"/>
</dbReference>